<evidence type="ECO:0000256" key="1">
    <source>
        <dbReference type="ARBA" id="ARBA00004123"/>
    </source>
</evidence>
<dbReference type="EMBL" id="OY660873">
    <property type="protein sequence ID" value="CAJ1066254.1"/>
    <property type="molecule type" value="Genomic_DNA"/>
</dbReference>
<dbReference type="FunFam" id="3.30.50.10:FF:000008">
    <property type="entry name" value="estrogen-related receptor gamma isoform X1"/>
    <property type="match status" value="1"/>
</dbReference>
<name>A0AAV1FZS5_XYRNO</name>
<keyword evidence="6" id="KW-0007">Acetylation</keyword>
<dbReference type="PRINTS" id="PR00398">
    <property type="entry name" value="STRDHORMONER"/>
</dbReference>
<dbReference type="InterPro" id="IPR024178">
    <property type="entry name" value="Est_rcpt/est-rel_rcp"/>
</dbReference>
<dbReference type="PANTHER" id="PTHR48092">
    <property type="entry name" value="KNIRPS-RELATED PROTEIN-RELATED"/>
    <property type="match status" value="1"/>
</dbReference>
<feature type="region of interest" description="Disordered" evidence="13">
    <location>
        <begin position="23"/>
        <end position="75"/>
    </location>
</feature>
<keyword evidence="17" id="KW-1185">Reference proteome</keyword>
<keyword evidence="8" id="KW-0238">DNA-binding</keyword>
<dbReference type="PRINTS" id="PR00047">
    <property type="entry name" value="STROIDFINGER"/>
</dbReference>
<dbReference type="SMART" id="SM00430">
    <property type="entry name" value="HOLI"/>
    <property type="match status" value="1"/>
</dbReference>
<keyword evidence="4" id="KW-0863">Zinc-finger</keyword>
<keyword evidence="7 12" id="KW-0805">Transcription regulation</keyword>
<protein>
    <submittedName>
        <fullName evidence="16">Estrogen-related receptor gamma</fullName>
    </submittedName>
</protein>
<dbReference type="GO" id="GO:0043565">
    <property type="term" value="F:sequence-specific DNA binding"/>
    <property type="evidence" value="ECO:0007669"/>
    <property type="project" value="InterPro"/>
</dbReference>
<dbReference type="InterPro" id="IPR050200">
    <property type="entry name" value="Nuclear_hormone_rcpt_NR3"/>
</dbReference>
<keyword evidence="10 12" id="KW-0675">Receptor</keyword>
<sequence length="478" mass="52789">MELKDFCLKDDYHFLNPQCLLDSSTSSSPSTDEAQSPASSLLYSSPLSPSSILDPSPPHQTFLLPSPSPSSSSSSSSSSSYSLFCGMPEPDSPTGPSSIGGGNIRGGAMVSEASVVFSLSQMDSFAVQVDSILRGDYLVPVGSTGPKRLCLVCGDYASGYHYGVASCEACKAFFKRTIQGNIEYSCPVMNECEITKRRRKACQACRFQKCLQAGMMREGVRMDRVRGGRQKYKRRAEPGLNFYSKTSYALPVCSRNKVISHLLLTEPAPLDAILDESTNDSSMRTLLTLCDLLNRELLVLISWAKQIPGFSMLSLVDQMSLLQSGWMEVLLVGVAWRSNGAVGEELVFSGNLQLGEAQCRAVGLAELYEALRHLITKYQVMHLDPEEVVTLKAMALANSDVDPLDCPDLVQRFKDELHEALQDYESSRKELRRVGRLLMTLPLLRQTADRAVQILLRLHRQRRVPLHKLLLEMLDAKA</sequence>
<evidence type="ECO:0000313" key="17">
    <source>
        <dbReference type="Proteomes" id="UP001178508"/>
    </source>
</evidence>
<dbReference type="Gene3D" id="1.10.565.10">
    <property type="entry name" value="Retinoid X Receptor"/>
    <property type="match status" value="1"/>
</dbReference>
<dbReference type="InterPro" id="IPR000536">
    <property type="entry name" value="Nucl_hrmn_rcpt_lig-bd"/>
</dbReference>
<gene>
    <name evidence="16" type="ORF">XNOV1_A006084</name>
</gene>
<dbReference type="GO" id="GO:0008270">
    <property type="term" value="F:zinc ion binding"/>
    <property type="evidence" value="ECO:0007669"/>
    <property type="project" value="UniProtKB-KW"/>
</dbReference>
<dbReference type="Proteomes" id="UP001178508">
    <property type="component" value="Chromosome 10"/>
</dbReference>
<dbReference type="SMART" id="SM00399">
    <property type="entry name" value="ZnF_C4"/>
    <property type="match status" value="1"/>
</dbReference>
<dbReference type="PROSITE" id="PS51030">
    <property type="entry name" value="NUCLEAR_REC_DBD_2"/>
    <property type="match status" value="1"/>
</dbReference>
<dbReference type="Pfam" id="PF00104">
    <property type="entry name" value="Hormone_recep"/>
    <property type="match status" value="1"/>
</dbReference>
<feature type="domain" description="Nuclear receptor" evidence="14">
    <location>
        <begin position="147"/>
        <end position="222"/>
    </location>
</feature>
<comment type="similarity">
    <text evidence="2 12">Belongs to the nuclear hormone receptor family. NR3 subfamily.</text>
</comment>
<evidence type="ECO:0000313" key="16">
    <source>
        <dbReference type="EMBL" id="CAJ1066254.1"/>
    </source>
</evidence>
<dbReference type="PROSITE" id="PS00031">
    <property type="entry name" value="NUCLEAR_REC_DBD_1"/>
    <property type="match status" value="1"/>
</dbReference>
<dbReference type="InterPro" id="IPR035500">
    <property type="entry name" value="NHR-like_dom_sf"/>
</dbReference>
<evidence type="ECO:0000259" key="14">
    <source>
        <dbReference type="PROSITE" id="PS51030"/>
    </source>
</evidence>
<evidence type="ECO:0000256" key="10">
    <source>
        <dbReference type="ARBA" id="ARBA00023170"/>
    </source>
</evidence>
<accession>A0AAV1FZS5</accession>
<dbReference type="PIRSF" id="PIRSF002527">
    <property type="entry name" value="ER-like_NR"/>
    <property type="match status" value="1"/>
</dbReference>
<dbReference type="SUPFAM" id="SSF48508">
    <property type="entry name" value="Nuclear receptor ligand-binding domain"/>
    <property type="match status" value="1"/>
</dbReference>
<proteinExistence type="inferred from homology"/>
<evidence type="ECO:0000256" key="2">
    <source>
        <dbReference type="ARBA" id="ARBA00005413"/>
    </source>
</evidence>
<dbReference type="GO" id="GO:0042562">
    <property type="term" value="F:hormone binding"/>
    <property type="evidence" value="ECO:0007669"/>
    <property type="project" value="UniProtKB-ARBA"/>
</dbReference>
<reference evidence="16" key="1">
    <citation type="submission" date="2023-08" db="EMBL/GenBank/DDBJ databases">
        <authorList>
            <person name="Alioto T."/>
            <person name="Alioto T."/>
            <person name="Gomez Garrido J."/>
        </authorList>
    </citation>
    <scope>NUCLEOTIDE SEQUENCE</scope>
</reference>
<dbReference type="GO" id="GO:0005496">
    <property type="term" value="F:steroid binding"/>
    <property type="evidence" value="ECO:0007669"/>
    <property type="project" value="InterPro"/>
</dbReference>
<evidence type="ECO:0000256" key="4">
    <source>
        <dbReference type="ARBA" id="ARBA00022771"/>
    </source>
</evidence>
<keyword evidence="9 12" id="KW-0804">Transcription</keyword>
<organism evidence="16 17">
    <name type="scientific">Xyrichtys novacula</name>
    <name type="common">Pearly razorfish</name>
    <name type="synonym">Hemipteronotus novacula</name>
    <dbReference type="NCBI Taxonomy" id="13765"/>
    <lineage>
        <taxon>Eukaryota</taxon>
        <taxon>Metazoa</taxon>
        <taxon>Chordata</taxon>
        <taxon>Craniata</taxon>
        <taxon>Vertebrata</taxon>
        <taxon>Euteleostomi</taxon>
        <taxon>Actinopterygii</taxon>
        <taxon>Neopterygii</taxon>
        <taxon>Teleostei</taxon>
        <taxon>Neoteleostei</taxon>
        <taxon>Acanthomorphata</taxon>
        <taxon>Eupercaria</taxon>
        <taxon>Labriformes</taxon>
        <taxon>Labridae</taxon>
        <taxon>Xyrichtys</taxon>
    </lineage>
</organism>
<dbReference type="Gene3D" id="3.30.50.10">
    <property type="entry name" value="Erythroid Transcription Factor GATA-1, subunit A"/>
    <property type="match status" value="1"/>
</dbReference>
<dbReference type="GO" id="GO:0005634">
    <property type="term" value="C:nucleus"/>
    <property type="evidence" value="ECO:0007669"/>
    <property type="project" value="UniProtKB-SubCell"/>
</dbReference>
<comment type="subcellular location">
    <subcellularLocation>
        <location evidence="1 12">Nucleus</location>
    </subcellularLocation>
</comment>
<evidence type="ECO:0000256" key="7">
    <source>
        <dbReference type="ARBA" id="ARBA00023015"/>
    </source>
</evidence>
<feature type="compositionally biased region" description="Low complexity" evidence="13">
    <location>
        <begin position="23"/>
        <end position="54"/>
    </location>
</feature>
<dbReference type="InterPro" id="IPR013088">
    <property type="entry name" value="Znf_NHR/GATA"/>
</dbReference>
<feature type="domain" description="NR LBD" evidence="15">
    <location>
        <begin position="254"/>
        <end position="477"/>
    </location>
</feature>
<evidence type="ECO:0000256" key="5">
    <source>
        <dbReference type="ARBA" id="ARBA00022833"/>
    </source>
</evidence>
<dbReference type="GO" id="GO:0003707">
    <property type="term" value="F:nuclear steroid receptor activity"/>
    <property type="evidence" value="ECO:0007669"/>
    <property type="project" value="InterPro"/>
</dbReference>
<evidence type="ECO:0000256" key="3">
    <source>
        <dbReference type="ARBA" id="ARBA00022723"/>
    </source>
</evidence>
<keyword evidence="5" id="KW-0862">Zinc</keyword>
<dbReference type="SUPFAM" id="SSF57716">
    <property type="entry name" value="Glucocorticoid receptor-like (DNA-binding domain)"/>
    <property type="match status" value="1"/>
</dbReference>
<dbReference type="Pfam" id="PF00105">
    <property type="entry name" value="zf-C4"/>
    <property type="match status" value="1"/>
</dbReference>
<evidence type="ECO:0000259" key="15">
    <source>
        <dbReference type="PROSITE" id="PS51843"/>
    </source>
</evidence>
<evidence type="ECO:0000256" key="8">
    <source>
        <dbReference type="ARBA" id="ARBA00023125"/>
    </source>
</evidence>
<evidence type="ECO:0000256" key="13">
    <source>
        <dbReference type="SAM" id="MobiDB-lite"/>
    </source>
</evidence>
<keyword evidence="11 12" id="KW-0539">Nucleus</keyword>
<evidence type="ECO:0000256" key="6">
    <source>
        <dbReference type="ARBA" id="ARBA00022990"/>
    </source>
</evidence>
<dbReference type="InterPro" id="IPR001723">
    <property type="entry name" value="Nuclear_hrmn_rcpt"/>
</dbReference>
<dbReference type="AlphaFoldDB" id="A0AAV1FZS5"/>
<dbReference type="CDD" id="cd07170">
    <property type="entry name" value="NR_DBD_ERR"/>
    <property type="match status" value="1"/>
</dbReference>
<keyword evidence="3" id="KW-0479">Metal-binding</keyword>
<dbReference type="PROSITE" id="PS51843">
    <property type="entry name" value="NR_LBD"/>
    <property type="match status" value="1"/>
</dbReference>
<dbReference type="InterPro" id="IPR001628">
    <property type="entry name" value="Znf_hrmn_rcpt"/>
</dbReference>
<evidence type="ECO:0000256" key="11">
    <source>
        <dbReference type="ARBA" id="ARBA00023242"/>
    </source>
</evidence>
<evidence type="ECO:0000256" key="12">
    <source>
        <dbReference type="PIRNR" id="PIRNR002527"/>
    </source>
</evidence>
<evidence type="ECO:0000256" key="9">
    <source>
        <dbReference type="ARBA" id="ARBA00023163"/>
    </source>
</evidence>